<evidence type="ECO:0000256" key="1">
    <source>
        <dbReference type="ARBA" id="ARBA00023012"/>
    </source>
</evidence>
<dbReference type="InterPro" id="IPR016032">
    <property type="entry name" value="Sig_transdc_resp-reg_C-effctor"/>
</dbReference>
<dbReference type="InterPro" id="IPR051677">
    <property type="entry name" value="AfsR-DnrI-RedD_regulator"/>
</dbReference>
<evidence type="ECO:0000313" key="7">
    <source>
        <dbReference type="Proteomes" id="UP001589716"/>
    </source>
</evidence>
<dbReference type="EMBL" id="JBHMCT010000014">
    <property type="protein sequence ID" value="MFB9557096.1"/>
    <property type="molecule type" value="Genomic_DNA"/>
</dbReference>
<evidence type="ECO:0000256" key="3">
    <source>
        <dbReference type="ARBA" id="ARBA00023163"/>
    </source>
</evidence>
<keyword evidence="7" id="KW-1185">Reference proteome</keyword>
<dbReference type="InterPro" id="IPR019734">
    <property type="entry name" value="TPR_rpt"/>
</dbReference>
<proteinExistence type="predicted"/>
<name>A0ABV5QUC4_9ACTN</name>
<dbReference type="InterPro" id="IPR005158">
    <property type="entry name" value="BTAD"/>
</dbReference>
<dbReference type="PANTHER" id="PTHR35807:SF1">
    <property type="entry name" value="TRANSCRIPTIONAL REGULATOR REDD"/>
    <property type="match status" value="1"/>
</dbReference>
<keyword evidence="3" id="KW-0804">Transcription</keyword>
<dbReference type="RefSeq" id="WP_382746019.1">
    <property type="nucleotide sequence ID" value="NZ_JBHMCT010000014.1"/>
</dbReference>
<reference evidence="6 7" key="1">
    <citation type="submission" date="2024-09" db="EMBL/GenBank/DDBJ databases">
        <authorList>
            <person name="Sun Q."/>
            <person name="Mori K."/>
        </authorList>
    </citation>
    <scope>NUCLEOTIDE SEQUENCE [LARGE SCALE GENOMIC DNA]</scope>
    <source>
        <strain evidence="6 7">JCM 4414</strain>
    </source>
</reference>
<dbReference type="CDD" id="cd15831">
    <property type="entry name" value="BTAD"/>
    <property type="match status" value="1"/>
</dbReference>
<dbReference type="SUPFAM" id="SSF46894">
    <property type="entry name" value="C-terminal effector domain of the bipartite response regulators"/>
    <property type="match status" value="1"/>
</dbReference>
<accession>A0ABV5QUC4</accession>
<dbReference type="SMART" id="SM01043">
    <property type="entry name" value="BTAD"/>
    <property type="match status" value="1"/>
</dbReference>
<dbReference type="InterPro" id="IPR036388">
    <property type="entry name" value="WH-like_DNA-bd_sf"/>
</dbReference>
<keyword evidence="2" id="KW-0805">Transcription regulation</keyword>
<gene>
    <name evidence="6" type="ORF">ACFFTP_23265</name>
</gene>
<feature type="domain" description="Bacterial transcriptional activator" evidence="5">
    <location>
        <begin position="95"/>
        <end position="238"/>
    </location>
</feature>
<dbReference type="PRINTS" id="PR00364">
    <property type="entry name" value="DISEASERSIST"/>
</dbReference>
<feature type="compositionally biased region" description="Basic and acidic residues" evidence="4">
    <location>
        <begin position="335"/>
        <end position="351"/>
    </location>
</feature>
<feature type="compositionally biased region" description="Gly residues" evidence="4">
    <location>
        <begin position="268"/>
        <end position="296"/>
    </location>
</feature>
<dbReference type="SUPFAM" id="SSF48452">
    <property type="entry name" value="TPR-like"/>
    <property type="match status" value="2"/>
</dbReference>
<dbReference type="Gene3D" id="3.40.50.300">
    <property type="entry name" value="P-loop containing nucleotide triphosphate hydrolases"/>
    <property type="match status" value="1"/>
</dbReference>
<organism evidence="6 7">
    <name type="scientific">Streptomyces roseoviridis</name>
    <dbReference type="NCBI Taxonomy" id="67361"/>
    <lineage>
        <taxon>Bacteria</taxon>
        <taxon>Bacillati</taxon>
        <taxon>Actinomycetota</taxon>
        <taxon>Actinomycetes</taxon>
        <taxon>Kitasatosporales</taxon>
        <taxon>Streptomycetaceae</taxon>
        <taxon>Streptomyces</taxon>
    </lineage>
</organism>
<dbReference type="PANTHER" id="PTHR35807">
    <property type="entry name" value="TRANSCRIPTIONAL REGULATOR REDD-RELATED"/>
    <property type="match status" value="1"/>
</dbReference>
<dbReference type="Gene3D" id="1.25.40.10">
    <property type="entry name" value="Tetratricopeptide repeat domain"/>
    <property type="match status" value="3"/>
</dbReference>
<feature type="region of interest" description="Disordered" evidence="4">
    <location>
        <begin position="265"/>
        <end position="370"/>
    </location>
</feature>
<comment type="caution">
    <text evidence="6">The sequence shown here is derived from an EMBL/GenBank/DDBJ whole genome shotgun (WGS) entry which is preliminary data.</text>
</comment>
<keyword evidence="1" id="KW-0902">Two-component regulatory system</keyword>
<sequence length="1144" mass="117660">MLAVLLLRPGYAASATDLISALWGEEPPGAAMTTVRTYAWRWRKVLDAEGKGEEGAEATGARAGSGSGAGSERPASSVLVSMGDGYRLVLPKLAVDAARAEALGSEAERTARTDPLRARDLLNQALELWQGEPLAGVPGPFAERHRQRLEELRLTLLEERIGLDLTLGRHSRCIPELTSLTTEHPLHERAYGLLMRALYQAGRQADALAVFRGVRQLFLAELGVAPGAELDHLHRRILEGDPALAAPAPSPVTARSATAAVTAAGTEPGTGAGAEAGAGTGAGAGAAGSEGSGPGSGPVPQDERRDAEAARAGSGAHGPGGDGAEGDGSAPHAADSGRRTERDGRDPREAVARPAAAPPRPAQLPPDAADFTGRTASVRMLVEALGTPSAQALVIATVVGMGGVGKTALALHVAHRVRESYPDGQLYVDLRGSDPVPADPEAVLSGFLVALGVPGDAVPDGLDARSALFRSVVDGRRLLLVLDNAKDAAQIRPLLPGSVGCAVLTTGRTRPAGIPATVQVDLDVFQPAEALDLLGRTIGAARLDAEREAARELVVACGHLPLAVRIVAARLAARPGWTVETLSRRLQVERRRIDELRIGDLAVAAAFELSYRQLTADQARAFRLVASVDGPDIGLPAAAALLDLDEYDAEDLLEALVDVAMVESPFPGRYRYHDLLRAFARRRPAQEGDRASAADGAAAGGGAAAGEAAAGEAVAARDRLLDHLLATACTAFQHAVPGDPAAGALGPARSPGVALAGRDAAREWAAAERAGAAALAAQVAADASAGPPTGMAAGVTRGTTTGGPAGASAAMTDGATEGVLTGAGAGVPTGPTDRGGAPDGVPWTALRAAIDLLIALTPFVLSPPSRQLATTADALAEAAVRHGDVRAAGRAHFLRGNVALAATRLDAAEAAARQAVTAARTAGDTVILRQALNDLGLICQFLSRFDEAVDHYDEALVLANELGHRSGALVTTVNAALARVRSGRAAEAVEICHAVLAELRTRQDEPGRAYTLYVLGLALHGLGQHEEAVTWFGECLAVATGAGLRDRAAHARYRLADSLRSLGRADEALDHAGQALVLCEELGAERDQAQALVVLGGALRDLGRGAEAGVRLREAHEIFCRLGLPEAAEVAGLLEEPELALVDP</sequence>
<protein>
    <submittedName>
        <fullName evidence="6">BTAD domain-containing putative transcriptional regulator</fullName>
    </submittedName>
</protein>
<dbReference type="InterPro" id="IPR011990">
    <property type="entry name" value="TPR-like_helical_dom_sf"/>
</dbReference>
<evidence type="ECO:0000256" key="4">
    <source>
        <dbReference type="SAM" id="MobiDB-lite"/>
    </source>
</evidence>
<evidence type="ECO:0000259" key="5">
    <source>
        <dbReference type="SMART" id="SM01043"/>
    </source>
</evidence>
<dbReference type="Proteomes" id="UP001589716">
    <property type="component" value="Unassembled WGS sequence"/>
</dbReference>
<dbReference type="Pfam" id="PF03704">
    <property type="entry name" value="BTAD"/>
    <property type="match status" value="1"/>
</dbReference>
<feature type="region of interest" description="Disordered" evidence="4">
    <location>
        <begin position="51"/>
        <end position="76"/>
    </location>
</feature>
<dbReference type="Gene3D" id="1.10.10.10">
    <property type="entry name" value="Winged helix-like DNA-binding domain superfamily/Winged helix DNA-binding domain"/>
    <property type="match status" value="1"/>
</dbReference>
<dbReference type="SMART" id="SM00028">
    <property type="entry name" value="TPR"/>
    <property type="match status" value="4"/>
</dbReference>
<evidence type="ECO:0000313" key="6">
    <source>
        <dbReference type="EMBL" id="MFB9557096.1"/>
    </source>
</evidence>
<dbReference type="InterPro" id="IPR027417">
    <property type="entry name" value="P-loop_NTPase"/>
</dbReference>
<evidence type="ECO:0000256" key="2">
    <source>
        <dbReference type="ARBA" id="ARBA00023015"/>
    </source>
</evidence>
<dbReference type="Pfam" id="PF13424">
    <property type="entry name" value="TPR_12"/>
    <property type="match status" value="1"/>
</dbReference>
<dbReference type="SUPFAM" id="SSF52540">
    <property type="entry name" value="P-loop containing nucleoside triphosphate hydrolases"/>
    <property type="match status" value="1"/>
</dbReference>